<dbReference type="HOGENOM" id="CLU_2943312_0_0_1"/>
<dbReference type="EMBL" id="KN837567">
    <property type="protein sequence ID" value="KIJ23901.1"/>
    <property type="molecule type" value="Genomic_DNA"/>
</dbReference>
<evidence type="ECO:0000313" key="2">
    <source>
        <dbReference type="Proteomes" id="UP000054279"/>
    </source>
</evidence>
<keyword evidence="2" id="KW-1185">Reference proteome</keyword>
<name>A0A0C9UEP7_SPHS4</name>
<protein>
    <submittedName>
        <fullName evidence="1">Uncharacterized protein</fullName>
    </submittedName>
</protein>
<dbReference type="AlphaFoldDB" id="A0A0C9UEP7"/>
<accession>A0A0C9UEP7</accession>
<sequence length="60" mass="7048">MLCEWQNPRTSHLSLFYYLCILQHRLQPIPPRSTTISKPIRDHSKDFLKIADRDQTGSPP</sequence>
<organism evidence="1 2">
    <name type="scientific">Sphaerobolus stellatus (strain SS14)</name>
    <dbReference type="NCBI Taxonomy" id="990650"/>
    <lineage>
        <taxon>Eukaryota</taxon>
        <taxon>Fungi</taxon>
        <taxon>Dikarya</taxon>
        <taxon>Basidiomycota</taxon>
        <taxon>Agaricomycotina</taxon>
        <taxon>Agaricomycetes</taxon>
        <taxon>Phallomycetidae</taxon>
        <taxon>Geastrales</taxon>
        <taxon>Sphaerobolaceae</taxon>
        <taxon>Sphaerobolus</taxon>
    </lineage>
</organism>
<reference evidence="1 2" key="1">
    <citation type="submission" date="2014-06" db="EMBL/GenBank/DDBJ databases">
        <title>Evolutionary Origins and Diversification of the Mycorrhizal Mutualists.</title>
        <authorList>
            <consortium name="DOE Joint Genome Institute"/>
            <consortium name="Mycorrhizal Genomics Consortium"/>
            <person name="Kohler A."/>
            <person name="Kuo A."/>
            <person name="Nagy L.G."/>
            <person name="Floudas D."/>
            <person name="Copeland A."/>
            <person name="Barry K.W."/>
            <person name="Cichocki N."/>
            <person name="Veneault-Fourrey C."/>
            <person name="LaButti K."/>
            <person name="Lindquist E.A."/>
            <person name="Lipzen A."/>
            <person name="Lundell T."/>
            <person name="Morin E."/>
            <person name="Murat C."/>
            <person name="Riley R."/>
            <person name="Ohm R."/>
            <person name="Sun H."/>
            <person name="Tunlid A."/>
            <person name="Henrissat B."/>
            <person name="Grigoriev I.V."/>
            <person name="Hibbett D.S."/>
            <person name="Martin F."/>
        </authorList>
    </citation>
    <scope>NUCLEOTIDE SEQUENCE [LARGE SCALE GENOMIC DNA]</scope>
    <source>
        <strain evidence="1 2">SS14</strain>
    </source>
</reference>
<dbReference type="Proteomes" id="UP000054279">
    <property type="component" value="Unassembled WGS sequence"/>
</dbReference>
<proteinExistence type="predicted"/>
<evidence type="ECO:0000313" key="1">
    <source>
        <dbReference type="EMBL" id="KIJ23901.1"/>
    </source>
</evidence>
<gene>
    <name evidence="1" type="ORF">M422DRAFT_39386</name>
</gene>